<evidence type="ECO:0000313" key="4">
    <source>
        <dbReference type="Proteomes" id="UP000799428"/>
    </source>
</evidence>
<feature type="non-terminal residue" evidence="3">
    <location>
        <position position="244"/>
    </location>
</feature>
<evidence type="ECO:0000313" key="3">
    <source>
        <dbReference type="EMBL" id="KAF2703146.1"/>
    </source>
</evidence>
<dbReference type="AlphaFoldDB" id="A0A6G1JRB3"/>
<accession>A0A6G1JRB3</accession>
<sequence length="244" mass="27240">EGGMVMVDFDDEYFAVRLKAAYRSLSGGWFLRTFSARSLKYIQLGQVSVWSGENRNPSSSSSTPRLLSARGGLESGHVVGNDSASPFTEDNLLDLYKNPKAGKARYTWVHWGRRVAVSNGKMLQLNPLAPETHDGAPNTLDMEYYNDNSETEHQRHIHQHHHHHHHHHMLTTIQFTHSFSAPRIFLAVMTMPVLSVVAALLWILLGTSAWDLREASGRAERVGPGMAVGGLMLVLQMVVFAAWV</sequence>
<gene>
    <name evidence="3" type="ORF">K504DRAFT_347949</name>
</gene>
<protein>
    <submittedName>
        <fullName evidence="3">Uncharacterized protein</fullName>
    </submittedName>
</protein>
<evidence type="ECO:0000256" key="1">
    <source>
        <dbReference type="SAM" id="MobiDB-lite"/>
    </source>
</evidence>
<feature type="transmembrane region" description="Helical" evidence="2">
    <location>
        <begin position="184"/>
        <end position="205"/>
    </location>
</feature>
<feature type="compositionally biased region" description="Low complexity" evidence="1">
    <location>
        <begin position="54"/>
        <end position="68"/>
    </location>
</feature>
<evidence type="ECO:0000256" key="2">
    <source>
        <dbReference type="SAM" id="Phobius"/>
    </source>
</evidence>
<dbReference type="Proteomes" id="UP000799428">
    <property type="component" value="Unassembled WGS sequence"/>
</dbReference>
<feature type="region of interest" description="Disordered" evidence="1">
    <location>
        <begin position="52"/>
        <end position="74"/>
    </location>
</feature>
<dbReference type="OrthoDB" id="3691966at2759"/>
<feature type="non-terminal residue" evidence="3">
    <location>
        <position position="1"/>
    </location>
</feature>
<keyword evidence="4" id="KW-1185">Reference proteome</keyword>
<dbReference type="EMBL" id="MU005789">
    <property type="protein sequence ID" value="KAF2703146.1"/>
    <property type="molecule type" value="Genomic_DNA"/>
</dbReference>
<keyword evidence="2" id="KW-0472">Membrane</keyword>
<organism evidence="3 4">
    <name type="scientific">Pleomassaria siparia CBS 279.74</name>
    <dbReference type="NCBI Taxonomy" id="1314801"/>
    <lineage>
        <taxon>Eukaryota</taxon>
        <taxon>Fungi</taxon>
        <taxon>Dikarya</taxon>
        <taxon>Ascomycota</taxon>
        <taxon>Pezizomycotina</taxon>
        <taxon>Dothideomycetes</taxon>
        <taxon>Pleosporomycetidae</taxon>
        <taxon>Pleosporales</taxon>
        <taxon>Pleomassariaceae</taxon>
        <taxon>Pleomassaria</taxon>
    </lineage>
</organism>
<reference evidence="3" key="1">
    <citation type="journal article" date="2020" name="Stud. Mycol.">
        <title>101 Dothideomycetes genomes: a test case for predicting lifestyles and emergence of pathogens.</title>
        <authorList>
            <person name="Haridas S."/>
            <person name="Albert R."/>
            <person name="Binder M."/>
            <person name="Bloem J."/>
            <person name="Labutti K."/>
            <person name="Salamov A."/>
            <person name="Andreopoulos B."/>
            <person name="Baker S."/>
            <person name="Barry K."/>
            <person name="Bills G."/>
            <person name="Bluhm B."/>
            <person name="Cannon C."/>
            <person name="Castanera R."/>
            <person name="Culley D."/>
            <person name="Daum C."/>
            <person name="Ezra D."/>
            <person name="Gonzalez J."/>
            <person name="Henrissat B."/>
            <person name="Kuo A."/>
            <person name="Liang C."/>
            <person name="Lipzen A."/>
            <person name="Lutzoni F."/>
            <person name="Magnuson J."/>
            <person name="Mondo S."/>
            <person name="Nolan M."/>
            <person name="Ohm R."/>
            <person name="Pangilinan J."/>
            <person name="Park H.-J."/>
            <person name="Ramirez L."/>
            <person name="Alfaro M."/>
            <person name="Sun H."/>
            <person name="Tritt A."/>
            <person name="Yoshinaga Y."/>
            <person name="Zwiers L.-H."/>
            <person name="Turgeon B."/>
            <person name="Goodwin S."/>
            <person name="Spatafora J."/>
            <person name="Crous P."/>
            <person name="Grigoriev I."/>
        </authorList>
    </citation>
    <scope>NUCLEOTIDE SEQUENCE</scope>
    <source>
        <strain evidence="3">CBS 279.74</strain>
    </source>
</reference>
<name>A0A6G1JRB3_9PLEO</name>
<keyword evidence="2" id="KW-0812">Transmembrane</keyword>
<keyword evidence="2" id="KW-1133">Transmembrane helix</keyword>
<proteinExistence type="predicted"/>
<feature type="transmembrane region" description="Helical" evidence="2">
    <location>
        <begin position="225"/>
        <end position="243"/>
    </location>
</feature>